<dbReference type="RefSeq" id="WP_201369721.1">
    <property type="nucleotide sequence ID" value="NZ_BNJG01000001.1"/>
</dbReference>
<feature type="transmembrane region" description="Helical" evidence="1">
    <location>
        <begin position="77"/>
        <end position="101"/>
    </location>
</feature>
<gene>
    <name evidence="2" type="ORF">KSB_13340</name>
</gene>
<protein>
    <recommendedName>
        <fullName evidence="4">PTS sucrose transporter subunit IIBC</fullName>
    </recommendedName>
</protein>
<dbReference type="EMBL" id="BNJG01000001">
    <property type="protein sequence ID" value="GHO52859.1"/>
    <property type="molecule type" value="Genomic_DNA"/>
</dbReference>
<keyword evidence="1" id="KW-0812">Transmembrane</keyword>
<keyword evidence="3" id="KW-1185">Reference proteome</keyword>
<feature type="transmembrane region" description="Helical" evidence="1">
    <location>
        <begin position="40"/>
        <end position="61"/>
    </location>
</feature>
<comment type="caution">
    <text evidence="2">The sequence shown here is derived from an EMBL/GenBank/DDBJ whole genome shotgun (WGS) entry which is preliminary data.</text>
</comment>
<evidence type="ECO:0000313" key="3">
    <source>
        <dbReference type="Proteomes" id="UP000654345"/>
    </source>
</evidence>
<accession>A0ABQ3UJF7</accession>
<keyword evidence="1" id="KW-0472">Membrane</keyword>
<keyword evidence="1" id="KW-1133">Transmembrane helix</keyword>
<reference evidence="2 3" key="1">
    <citation type="journal article" date="2021" name="Int. J. Syst. Evol. Microbiol.">
        <title>Reticulibacter mediterranei gen. nov., sp. nov., within the new family Reticulibacteraceae fam. nov., and Ktedonospora formicarum gen. nov., sp. nov., Ktedonobacter robiniae sp. nov., Dictyobacter formicarum sp. nov. and Dictyobacter arantiisoli sp. nov., belonging to the class Ktedonobacteria.</title>
        <authorList>
            <person name="Yabe S."/>
            <person name="Zheng Y."/>
            <person name="Wang C.M."/>
            <person name="Sakai Y."/>
            <person name="Abe K."/>
            <person name="Yokota A."/>
            <person name="Donadio S."/>
            <person name="Cavaletti L."/>
            <person name="Monciardini P."/>
        </authorList>
    </citation>
    <scope>NUCLEOTIDE SEQUENCE [LARGE SCALE GENOMIC DNA]</scope>
    <source>
        <strain evidence="2 3">SOSP1-30</strain>
    </source>
</reference>
<name>A0ABQ3UJF7_9CHLR</name>
<dbReference type="Proteomes" id="UP000654345">
    <property type="component" value="Unassembled WGS sequence"/>
</dbReference>
<proteinExistence type="predicted"/>
<evidence type="ECO:0000313" key="2">
    <source>
        <dbReference type="EMBL" id="GHO52859.1"/>
    </source>
</evidence>
<evidence type="ECO:0000256" key="1">
    <source>
        <dbReference type="SAM" id="Phobius"/>
    </source>
</evidence>
<organism evidence="2 3">
    <name type="scientific">Ktedonobacter robiniae</name>
    <dbReference type="NCBI Taxonomy" id="2778365"/>
    <lineage>
        <taxon>Bacteria</taxon>
        <taxon>Bacillati</taxon>
        <taxon>Chloroflexota</taxon>
        <taxon>Ktedonobacteria</taxon>
        <taxon>Ktedonobacterales</taxon>
        <taxon>Ktedonobacteraceae</taxon>
        <taxon>Ktedonobacter</taxon>
    </lineage>
</organism>
<evidence type="ECO:0008006" key="4">
    <source>
        <dbReference type="Google" id="ProtNLM"/>
    </source>
</evidence>
<sequence length="115" mass="12329">MALHINPLDGIFIGDFFGFLISLPIALFLAFWFSAIKHRVFAILGALLGSFIGFVAIYAWIGTLVSDPPVLSSNPGAAFFASALFCSILGLAGGVLVDVLVASRSNRDYRRPAHE</sequence>
<feature type="transmembrane region" description="Helical" evidence="1">
    <location>
        <begin position="12"/>
        <end position="33"/>
    </location>
</feature>